<comment type="caution">
    <text evidence="1">The sequence shown here is derived from an EMBL/GenBank/DDBJ whole genome shotgun (WGS) entry which is preliminary data.</text>
</comment>
<reference evidence="1 2" key="1">
    <citation type="journal article" date="2021" name="Sci. Rep.">
        <title>Phenotypic and genomic hallmarks of a novel, potentially pathogenic rapidly growing Mycobacterium species related to the Mycobacterium fortuitum complex.</title>
        <authorList>
            <person name="Gharbi R."/>
            <person name="Khanna V."/>
            <person name="Frigui W."/>
            <person name="Mhenni B."/>
            <person name="Brosch R."/>
            <person name="Mardassi H."/>
        </authorList>
    </citation>
    <scope>NUCLEOTIDE SEQUENCE [LARGE SCALE GENOMIC DNA]</scope>
    <source>
        <strain evidence="1 2">TNTM28</strain>
    </source>
</reference>
<keyword evidence="2" id="KW-1185">Reference proteome</keyword>
<dbReference type="RefSeq" id="WP_217156049.1">
    <property type="nucleotide sequence ID" value="NZ_VOMB01000012.1"/>
</dbReference>
<protein>
    <submittedName>
        <fullName evidence="1">Uncharacterized protein</fullName>
    </submittedName>
</protein>
<gene>
    <name evidence="1" type="ORF">FR943_08815</name>
</gene>
<accession>A0ABS6KK48</accession>
<evidence type="ECO:0000313" key="1">
    <source>
        <dbReference type="EMBL" id="MBU9763942.1"/>
    </source>
</evidence>
<dbReference type="EMBL" id="VOMB01000012">
    <property type="protein sequence ID" value="MBU9763942.1"/>
    <property type="molecule type" value="Genomic_DNA"/>
</dbReference>
<sequence length="186" mass="20577">MSAIQSSTFFDFEIYVLASMKLGMLPKRADIEAKLSEYDLSLEAAESIGGRVVNDLADESSRFTRLKSLVGADPDAISLTCTSLLWPDFDFTAAGDESGLLRSVRYQQVRGGLPTVNDPTAVAPWSTGVSGFEERFGSLTLRDQSLPFEHYLPAHEQYVFPWNGDQYGAGFSWGIFLFAAKLWPED</sequence>
<dbReference type="Proteomes" id="UP000812982">
    <property type="component" value="Unassembled WGS sequence"/>
</dbReference>
<proteinExistence type="predicted"/>
<organism evidence="1 2">
    <name type="scientific">[Mycobacterium] fortunisiensis</name>
    <dbReference type="NCBI Taxonomy" id="2600579"/>
    <lineage>
        <taxon>Bacteria</taxon>
        <taxon>Bacillati</taxon>
        <taxon>Actinomycetota</taxon>
        <taxon>Actinomycetes</taxon>
        <taxon>Mycobacteriales</taxon>
        <taxon>Mycobacteriaceae</taxon>
        <taxon>Mycolicibacterium</taxon>
    </lineage>
</organism>
<evidence type="ECO:0000313" key="2">
    <source>
        <dbReference type="Proteomes" id="UP000812982"/>
    </source>
</evidence>
<name>A0ABS6KK48_9MYCO</name>